<dbReference type="PROSITE" id="PS50975">
    <property type="entry name" value="ATP_GRASP"/>
    <property type="match status" value="1"/>
</dbReference>
<dbReference type="Gene3D" id="3.30.470.20">
    <property type="entry name" value="ATP-grasp fold, B domain"/>
    <property type="match status" value="1"/>
</dbReference>
<feature type="domain" description="ATP-grasp" evidence="3">
    <location>
        <begin position="129"/>
        <end position="324"/>
    </location>
</feature>
<dbReference type="Proteomes" id="UP001180845">
    <property type="component" value="Unassembled WGS sequence"/>
</dbReference>
<keyword evidence="5" id="KW-1185">Reference proteome</keyword>
<evidence type="ECO:0000313" key="5">
    <source>
        <dbReference type="Proteomes" id="UP001180845"/>
    </source>
</evidence>
<proteinExistence type="predicted"/>
<evidence type="ECO:0000256" key="1">
    <source>
        <dbReference type="PROSITE-ProRule" id="PRU00409"/>
    </source>
</evidence>
<protein>
    <submittedName>
        <fullName evidence="4">ATP-grasp superfamily ATP-dependent carboligase</fullName>
    </submittedName>
</protein>
<name>A0AAE4CJL9_9ACTN</name>
<comment type="caution">
    <text evidence="4">The sequence shown here is derived from an EMBL/GenBank/DDBJ whole genome shotgun (WGS) entry which is preliminary data.</text>
</comment>
<feature type="compositionally biased region" description="Low complexity" evidence="2">
    <location>
        <begin position="412"/>
        <end position="433"/>
    </location>
</feature>
<dbReference type="AlphaFoldDB" id="A0AAE4CJL9"/>
<dbReference type="InterPro" id="IPR011761">
    <property type="entry name" value="ATP-grasp"/>
</dbReference>
<evidence type="ECO:0000256" key="2">
    <source>
        <dbReference type="SAM" id="MobiDB-lite"/>
    </source>
</evidence>
<gene>
    <name evidence="4" type="ORF">JOF55_000356</name>
</gene>
<dbReference type="RefSeq" id="WP_310268492.1">
    <property type="nucleotide sequence ID" value="NZ_JAVDXW010000001.1"/>
</dbReference>
<dbReference type="GO" id="GO:0046872">
    <property type="term" value="F:metal ion binding"/>
    <property type="evidence" value="ECO:0007669"/>
    <property type="project" value="InterPro"/>
</dbReference>
<dbReference type="EMBL" id="JAVDXW010000001">
    <property type="protein sequence ID" value="MDR7300175.1"/>
    <property type="molecule type" value="Genomic_DNA"/>
</dbReference>
<feature type="region of interest" description="Disordered" evidence="2">
    <location>
        <begin position="400"/>
        <end position="453"/>
    </location>
</feature>
<evidence type="ECO:0000259" key="3">
    <source>
        <dbReference type="PROSITE" id="PS50975"/>
    </source>
</evidence>
<sequence length="453" mass="49894">MHIDTTAPAVVLKLDPNVFHHGGLGVIRSLGRLGVPVYGVHEDALAPAAHSRYLHGRWLWRPEAADTERVLDGLLRLADRIGSRPVLLPTDDAGAILLAEHADTLRPWFRLPEPDRYLPRALTGKHSLHRLCRQWGLPHPLTVSAGSWSEMAHFAGQVGFPLVAKLATPWRASGAVGLRSTTIVRTRGELSAVHRACDRDETAGVMLQEYLPGGHGSDWFFHGYCDAASTCRPAFTGVKERSYPAPAGLTSLGRCADNVALRQQATELLSRLSFRGIVDLDWRWDERDGQYKLLDFNPRIGAQFRLFRDRAGIDVAVAAYLDLTGQPVPEGEPIVGRRFVVENYDPIAAFGYWRSNRIDLRAWAASLRGVDESAWFARDDPAPFGLMCLRMGWRAVTRPFTRPGTGTHRAGRPVYRPGRAGAAGRAAAPAGRARSAHAPRRQSSYPVVGKEVV</sequence>
<keyword evidence="1" id="KW-0067">ATP-binding</keyword>
<reference evidence="4" key="1">
    <citation type="submission" date="2023-07" db="EMBL/GenBank/DDBJ databases">
        <title>Sequencing the genomes of 1000 actinobacteria strains.</title>
        <authorList>
            <person name="Klenk H.-P."/>
        </authorList>
    </citation>
    <scope>NUCLEOTIDE SEQUENCE</scope>
    <source>
        <strain evidence="4">DSM 45977</strain>
    </source>
</reference>
<organism evidence="4 5">
    <name type="scientific">Haloactinomyces albus</name>
    <dbReference type="NCBI Taxonomy" id="1352928"/>
    <lineage>
        <taxon>Bacteria</taxon>
        <taxon>Bacillati</taxon>
        <taxon>Actinomycetota</taxon>
        <taxon>Actinomycetes</taxon>
        <taxon>Actinopolysporales</taxon>
        <taxon>Actinopolysporaceae</taxon>
        <taxon>Haloactinomyces</taxon>
    </lineage>
</organism>
<dbReference type="SUPFAM" id="SSF56059">
    <property type="entry name" value="Glutathione synthetase ATP-binding domain-like"/>
    <property type="match status" value="1"/>
</dbReference>
<dbReference type="GO" id="GO:0005524">
    <property type="term" value="F:ATP binding"/>
    <property type="evidence" value="ECO:0007669"/>
    <property type="project" value="UniProtKB-UniRule"/>
</dbReference>
<keyword evidence="1" id="KW-0547">Nucleotide-binding</keyword>
<accession>A0AAE4CJL9</accession>
<evidence type="ECO:0000313" key="4">
    <source>
        <dbReference type="EMBL" id="MDR7300175.1"/>
    </source>
</evidence>